<gene>
    <name evidence="3" type="ORF">IAB81_06740</name>
</gene>
<dbReference type="Pfam" id="PF02368">
    <property type="entry name" value="Big_2"/>
    <property type="match status" value="1"/>
</dbReference>
<sequence length="336" mass="37525">MSSYNFLRRSLYFIALATGAMLSTACEETEKDPEIPVESIELNKVSIYAFTGDQIQLNATILPVNATDTHIEWSSSDENIAFVDSTGLVKIQHNEGTASIYATCGAAYAQCDVTSVFAEIGQYYCSDGTISDEYDPEKAVALIFYTRHHPNDLSDYSSTGIGNEKCHGYAVALHDAIDSWCVWGPYEILECYPKDQNGNPIDNFAGNTSDTDWSGYLYTQIIQEAAQKLDGMWGPEKLEGYAACWYAVNYENTVPAPATSSGWFLPAGSQIWEVFENVDLLDRVEEHRFVTDDWYWSSSEYWDNPEEGANFLNTQTKRIEGLDKSGGNLVRSILAY</sequence>
<dbReference type="Proteomes" id="UP000823604">
    <property type="component" value="Unassembled WGS sequence"/>
</dbReference>
<dbReference type="InterPro" id="IPR008964">
    <property type="entry name" value="Invasin/intimin_cell_adhesion"/>
</dbReference>
<proteinExistence type="predicted"/>
<name>A0A9D9NH64_9BACT</name>
<dbReference type="InterPro" id="IPR003343">
    <property type="entry name" value="Big_2"/>
</dbReference>
<dbReference type="SUPFAM" id="SSF49373">
    <property type="entry name" value="Invasin/intimin cell-adhesion fragments"/>
    <property type="match status" value="1"/>
</dbReference>
<reference evidence="3" key="2">
    <citation type="journal article" date="2021" name="PeerJ">
        <title>Extensive microbial diversity within the chicken gut microbiome revealed by metagenomics and culture.</title>
        <authorList>
            <person name="Gilroy R."/>
            <person name="Ravi A."/>
            <person name="Getino M."/>
            <person name="Pursley I."/>
            <person name="Horton D.L."/>
            <person name="Alikhan N.F."/>
            <person name="Baker D."/>
            <person name="Gharbi K."/>
            <person name="Hall N."/>
            <person name="Watson M."/>
            <person name="Adriaenssens E.M."/>
            <person name="Foster-Nyarko E."/>
            <person name="Jarju S."/>
            <person name="Secka A."/>
            <person name="Antonio M."/>
            <person name="Oren A."/>
            <person name="Chaudhuri R.R."/>
            <person name="La Ragione R."/>
            <person name="Hildebrand F."/>
            <person name="Pallen M.J."/>
        </authorList>
    </citation>
    <scope>NUCLEOTIDE SEQUENCE</scope>
    <source>
        <strain evidence="3">B1-8020</strain>
    </source>
</reference>
<feature type="domain" description="BIG2" evidence="2">
    <location>
        <begin position="36"/>
        <end position="114"/>
    </location>
</feature>
<organism evidence="3 4">
    <name type="scientific">Candidatus Merdivivens pullicola</name>
    <dbReference type="NCBI Taxonomy" id="2840872"/>
    <lineage>
        <taxon>Bacteria</taxon>
        <taxon>Pseudomonadati</taxon>
        <taxon>Bacteroidota</taxon>
        <taxon>Bacteroidia</taxon>
        <taxon>Bacteroidales</taxon>
        <taxon>Muribaculaceae</taxon>
        <taxon>Muribaculaceae incertae sedis</taxon>
        <taxon>Candidatus Merdivivens</taxon>
    </lineage>
</organism>
<comment type="caution">
    <text evidence="3">The sequence shown here is derived from an EMBL/GenBank/DDBJ whole genome shotgun (WGS) entry which is preliminary data.</text>
</comment>
<evidence type="ECO:0000256" key="1">
    <source>
        <dbReference type="SAM" id="SignalP"/>
    </source>
</evidence>
<keyword evidence="1" id="KW-0732">Signal</keyword>
<reference evidence="3" key="1">
    <citation type="submission" date="2020-10" db="EMBL/GenBank/DDBJ databases">
        <authorList>
            <person name="Gilroy R."/>
        </authorList>
    </citation>
    <scope>NUCLEOTIDE SEQUENCE</scope>
    <source>
        <strain evidence="3">B1-8020</strain>
    </source>
</reference>
<accession>A0A9D9NH64</accession>
<dbReference type="EMBL" id="JADIMA010000066">
    <property type="protein sequence ID" value="MBO8473312.1"/>
    <property type="molecule type" value="Genomic_DNA"/>
</dbReference>
<evidence type="ECO:0000259" key="2">
    <source>
        <dbReference type="SMART" id="SM00635"/>
    </source>
</evidence>
<evidence type="ECO:0000313" key="4">
    <source>
        <dbReference type="Proteomes" id="UP000823604"/>
    </source>
</evidence>
<evidence type="ECO:0000313" key="3">
    <source>
        <dbReference type="EMBL" id="MBO8473312.1"/>
    </source>
</evidence>
<feature type="signal peptide" evidence="1">
    <location>
        <begin position="1"/>
        <end position="25"/>
    </location>
</feature>
<dbReference type="SMART" id="SM00635">
    <property type="entry name" value="BID_2"/>
    <property type="match status" value="1"/>
</dbReference>
<protein>
    <submittedName>
        <fullName evidence="3">Ig domain-containing protein</fullName>
    </submittedName>
</protein>
<feature type="chain" id="PRO_5038745766" evidence="1">
    <location>
        <begin position="26"/>
        <end position="336"/>
    </location>
</feature>
<dbReference type="AlphaFoldDB" id="A0A9D9NH64"/>
<dbReference type="Gene3D" id="2.60.40.1080">
    <property type="match status" value="1"/>
</dbReference>